<protein>
    <submittedName>
        <fullName evidence="1">Uncharacterized protein</fullName>
    </submittedName>
</protein>
<reference evidence="1 3" key="1">
    <citation type="journal article" date="2018" name="Mol. Biol. Evol.">
        <title>Analysis of the draft genome of the red seaweed Gracilariopsis chorda provides insights into genome size evolution in Rhodophyta.</title>
        <authorList>
            <person name="Lee J."/>
            <person name="Yang E.C."/>
            <person name="Graf L."/>
            <person name="Yang J.H."/>
            <person name="Qiu H."/>
            <person name="Zel Zion U."/>
            <person name="Chan C.X."/>
            <person name="Stephens T.G."/>
            <person name="Weber A.P.M."/>
            <person name="Boo G.H."/>
            <person name="Boo S.M."/>
            <person name="Kim K.M."/>
            <person name="Shin Y."/>
            <person name="Jung M."/>
            <person name="Lee S.J."/>
            <person name="Yim H.S."/>
            <person name="Lee J.H."/>
            <person name="Bhattacharya D."/>
            <person name="Yoon H.S."/>
        </authorList>
    </citation>
    <scope>NUCLEOTIDE SEQUENCE [LARGE SCALE GENOMIC DNA]</scope>
    <source>
        <strain evidence="1 3">SKKU-2015</strain>
        <tissue evidence="1">Whole body</tissue>
    </source>
</reference>
<evidence type="ECO:0000313" key="3">
    <source>
        <dbReference type="Proteomes" id="UP000247409"/>
    </source>
</evidence>
<dbReference type="Proteomes" id="UP000247409">
    <property type="component" value="Unassembled WGS sequence"/>
</dbReference>
<organism evidence="1 3">
    <name type="scientific">Gracilariopsis chorda</name>
    <dbReference type="NCBI Taxonomy" id="448386"/>
    <lineage>
        <taxon>Eukaryota</taxon>
        <taxon>Rhodophyta</taxon>
        <taxon>Florideophyceae</taxon>
        <taxon>Rhodymeniophycidae</taxon>
        <taxon>Gracilariales</taxon>
        <taxon>Gracilariaceae</taxon>
        <taxon>Gracilariopsis</taxon>
    </lineage>
</organism>
<accession>A0A2V3IC25</accession>
<name>A0A2V3IC25_9FLOR</name>
<gene>
    <name evidence="2" type="ORF">BWQ96_10515</name>
    <name evidence="1" type="ORF">BWQ96_10685</name>
</gene>
<sequence>MSALSEYVVTNLVLILQSGGQCAEDAFYEALGTKFVTVVEENVCKVVDINFASACMALSDDTMSRVLERSVVLAHTSVINAAKLARGKHGRKKFANRERISVSACALQNMLPEFMDLLATELANAIEAFPTNQLHAAPLPPSNPYANFVPCRTSSVQFLSKMPSSVRLHPESAVHKHQLFH</sequence>
<comment type="caution">
    <text evidence="1">The sequence shown here is derived from an EMBL/GenBank/DDBJ whole genome shotgun (WGS) entry which is preliminary data.</text>
</comment>
<evidence type="ECO:0000313" key="2">
    <source>
        <dbReference type="EMBL" id="PXF39780.1"/>
    </source>
</evidence>
<dbReference type="EMBL" id="NBIV01000444">
    <property type="protein sequence ID" value="PXF39780.1"/>
    <property type="molecule type" value="Genomic_DNA"/>
</dbReference>
<dbReference type="AlphaFoldDB" id="A0A2V3IC25"/>
<dbReference type="EMBL" id="NBIV01000609">
    <property type="protein sequence ID" value="PXF39621.1"/>
    <property type="molecule type" value="Genomic_DNA"/>
</dbReference>
<evidence type="ECO:0000313" key="1">
    <source>
        <dbReference type="EMBL" id="PXF39621.1"/>
    </source>
</evidence>
<proteinExistence type="predicted"/>
<keyword evidence="3" id="KW-1185">Reference proteome</keyword>